<keyword evidence="11 15" id="KW-0067">ATP-binding</keyword>
<dbReference type="InterPro" id="IPR023468">
    <property type="entry name" value="Riboflavin_kinase"/>
</dbReference>
<dbReference type="PATRIC" id="fig|1705565.3.peg.4629"/>
<dbReference type="CDD" id="cd02064">
    <property type="entry name" value="FAD_synthetase_N"/>
    <property type="match status" value="1"/>
</dbReference>
<dbReference type="FunFam" id="3.40.50.620:FF:000021">
    <property type="entry name" value="Riboflavin biosynthesis protein"/>
    <property type="match status" value="1"/>
</dbReference>
<dbReference type="InterPro" id="IPR023465">
    <property type="entry name" value="Riboflavin_kinase_dom_sf"/>
</dbReference>
<accession>A0A0M1P651</accession>
<dbReference type="EMBL" id="LIUT01000001">
    <property type="protein sequence ID" value="KOR89963.1"/>
    <property type="molecule type" value="Genomic_DNA"/>
</dbReference>
<dbReference type="Gene3D" id="3.40.50.620">
    <property type="entry name" value="HUPs"/>
    <property type="match status" value="1"/>
</dbReference>
<evidence type="ECO:0000256" key="10">
    <source>
        <dbReference type="ARBA" id="ARBA00022827"/>
    </source>
</evidence>
<evidence type="ECO:0000256" key="14">
    <source>
        <dbReference type="ARBA" id="ARBA00049494"/>
    </source>
</evidence>
<dbReference type="Pfam" id="PF01687">
    <property type="entry name" value="Flavokinase"/>
    <property type="match status" value="1"/>
</dbReference>
<comment type="catalytic activity">
    <reaction evidence="14 15">
        <text>FMN + ATP + H(+) = FAD + diphosphate</text>
        <dbReference type="Rhea" id="RHEA:17237"/>
        <dbReference type="ChEBI" id="CHEBI:15378"/>
        <dbReference type="ChEBI" id="CHEBI:30616"/>
        <dbReference type="ChEBI" id="CHEBI:33019"/>
        <dbReference type="ChEBI" id="CHEBI:57692"/>
        <dbReference type="ChEBI" id="CHEBI:58210"/>
        <dbReference type="EC" id="2.7.7.2"/>
    </reaction>
</comment>
<evidence type="ECO:0000256" key="7">
    <source>
        <dbReference type="ARBA" id="ARBA00022695"/>
    </source>
</evidence>
<keyword evidence="5 15" id="KW-0288">FMN</keyword>
<evidence type="ECO:0000256" key="12">
    <source>
        <dbReference type="ARBA" id="ARBA00023268"/>
    </source>
</evidence>
<evidence type="ECO:0000256" key="15">
    <source>
        <dbReference type="PIRNR" id="PIRNR004491"/>
    </source>
</evidence>
<reference evidence="18" key="1">
    <citation type="submission" date="2015-08" db="EMBL/GenBank/DDBJ databases">
        <title>Genome sequencing project for genomic taxonomy and phylogenomics of Bacillus-like bacteria.</title>
        <authorList>
            <person name="Liu B."/>
            <person name="Wang J."/>
            <person name="Zhu Y."/>
            <person name="Liu G."/>
            <person name="Chen Q."/>
            <person name="Chen Z."/>
            <person name="Lan J."/>
            <person name="Che J."/>
            <person name="Ge C."/>
            <person name="Shi H."/>
            <person name="Pan Z."/>
            <person name="Liu X."/>
        </authorList>
    </citation>
    <scope>NUCLEOTIDE SEQUENCE [LARGE SCALE GENOMIC DNA]</scope>
    <source>
        <strain evidence="18">FJAT-22460</strain>
    </source>
</reference>
<evidence type="ECO:0000256" key="2">
    <source>
        <dbReference type="ARBA" id="ARBA00004726"/>
    </source>
</evidence>
<dbReference type="Gene3D" id="2.40.30.30">
    <property type="entry name" value="Riboflavin kinase-like"/>
    <property type="match status" value="1"/>
</dbReference>
<dbReference type="OrthoDB" id="9803667at2"/>
<dbReference type="Pfam" id="PF06574">
    <property type="entry name" value="FAD_syn"/>
    <property type="match status" value="1"/>
</dbReference>
<evidence type="ECO:0000256" key="4">
    <source>
        <dbReference type="ARBA" id="ARBA00022630"/>
    </source>
</evidence>
<dbReference type="UniPathway" id="UPA00276">
    <property type="reaction ID" value="UER00406"/>
</dbReference>
<dbReference type="EC" id="2.7.1.26" evidence="15"/>
<dbReference type="GO" id="GO:0009398">
    <property type="term" value="P:FMN biosynthetic process"/>
    <property type="evidence" value="ECO:0007669"/>
    <property type="project" value="UniProtKB-UniRule"/>
</dbReference>
<organism evidence="17 18">
    <name type="scientific">Paenibacillus solani</name>
    <dbReference type="NCBI Taxonomy" id="1705565"/>
    <lineage>
        <taxon>Bacteria</taxon>
        <taxon>Bacillati</taxon>
        <taxon>Bacillota</taxon>
        <taxon>Bacilli</taxon>
        <taxon>Bacillales</taxon>
        <taxon>Paenibacillaceae</taxon>
        <taxon>Paenibacillus</taxon>
    </lineage>
</organism>
<keyword evidence="18" id="KW-1185">Reference proteome</keyword>
<evidence type="ECO:0000256" key="13">
    <source>
        <dbReference type="ARBA" id="ARBA00047880"/>
    </source>
</evidence>
<evidence type="ECO:0000256" key="6">
    <source>
        <dbReference type="ARBA" id="ARBA00022679"/>
    </source>
</evidence>
<comment type="pathway">
    <text evidence="3 15">Cofactor biosynthesis; FMN biosynthesis; FMN from riboflavin (ATP route): step 1/1.</text>
</comment>
<dbReference type="NCBIfam" id="TIGR00083">
    <property type="entry name" value="ribF"/>
    <property type="match status" value="1"/>
</dbReference>
<dbReference type="GO" id="GO:0009231">
    <property type="term" value="P:riboflavin biosynthetic process"/>
    <property type="evidence" value="ECO:0007669"/>
    <property type="project" value="InterPro"/>
</dbReference>
<dbReference type="GO" id="GO:0006747">
    <property type="term" value="P:FAD biosynthetic process"/>
    <property type="evidence" value="ECO:0007669"/>
    <property type="project" value="UniProtKB-UniRule"/>
</dbReference>
<evidence type="ECO:0000256" key="11">
    <source>
        <dbReference type="ARBA" id="ARBA00022840"/>
    </source>
</evidence>
<dbReference type="RefSeq" id="WP_053492679.1">
    <property type="nucleotide sequence ID" value="NZ_LIUT01000001.1"/>
</dbReference>
<dbReference type="FunFam" id="2.40.30.30:FF:000003">
    <property type="entry name" value="Riboflavin biosynthesis protein"/>
    <property type="match status" value="1"/>
</dbReference>
<evidence type="ECO:0000259" key="16">
    <source>
        <dbReference type="SMART" id="SM00904"/>
    </source>
</evidence>
<sequence length="320" mass="35763">MRIVSLSYPVSAEIAKEAAEPKVAAIGQFDGLHQGHASVLTTAINIARENGVPAALITFYPHPKDVIGKGNYEGYLTPQPDKQRLLEEMGIDILYIVEFNKEFSQISPDTFVEEMLFPLNLQTAVVGFDFRFGHKGAGDAAELQKLGDGKMSVVTVPPFLVDGEKVGSSAIRIALKTGKLSDANRWFGRNYHIRGSVIHGEKRGRKIGFPTANLELTDPYVVPALGVYAVRARMDHQDNWIPGVMNVGVKPTFHEGITKPIFEVHLFDYDGDLYNQFMTVDLVQYIRKEHKFESVQELVEWIQRDADEARKILNASESKF</sequence>
<dbReference type="NCBIfam" id="NF004162">
    <property type="entry name" value="PRK05627.1-5"/>
    <property type="match status" value="1"/>
</dbReference>
<dbReference type="GO" id="GO:0005524">
    <property type="term" value="F:ATP binding"/>
    <property type="evidence" value="ECO:0007669"/>
    <property type="project" value="UniProtKB-UniRule"/>
</dbReference>
<dbReference type="UniPathway" id="UPA00277">
    <property type="reaction ID" value="UER00407"/>
</dbReference>
<feature type="domain" description="Riboflavin kinase" evidence="16">
    <location>
        <begin position="186"/>
        <end position="314"/>
    </location>
</feature>
<dbReference type="AlphaFoldDB" id="A0A0M1P651"/>
<comment type="catalytic activity">
    <reaction evidence="13 15">
        <text>riboflavin + ATP = FMN + ADP + H(+)</text>
        <dbReference type="Rhea" id="RHEA:14357"/>
        <dbReference type="ChEBI" id="CHEBI:15378"/>
        <dbReference type="ChEBI" id="CHEBI:30616"/>
        <dbReference type="ChEBI" id="CHEBI:57986"/>
        <dbReference type="ChEBI" id="CHEBI:58210"/>
        <dbReference type="ChEBI" id="CHEBI:456216"/>
        <dbReference type="EC" id="2.7.1.26"/>
    </reaction>
</comment>
<gene>
    <name evidence="17" type="ORF">AM231_13005</name>
</gene>
<dbReference type="EC" id="2.7.7.2" evidence="15"/>
<protein>
    <recommendedName>
        <fullName evidence="15">Riboflavin biosynthesis protein</fullName>
    </recommendedName>
    <domain>
        <recommendedName>
            <fullName evidence="15">Riboflavin kinase</fullName>
            <ecNumber evidence="15">2.7.1.26</ecNumber>
        </recommendedName>
        <alternativeName>
            <fullName evidence="15">Flavokinase</fullName>
        </alternativeName>
    </domain>
    <domain>
        <recommendedName>
            <fullName evidence="15">FMN adenylyltransferase</fullName>
            <ecNumber evidence="15">2.7.7.2</ecNumber>
        </recommendedName>
        <alternativeName>
            <fullName evidence="15">FAD pyrophosphorylase</fullName>
        </alternativeName>
        <alternativeName>
            <fullName evidence="15">FAD synthase</fullName>
        </alternativeName>
    </domain>
</protein>
<comment type="caution">
    <text evidence="17">The sequence shown here is derived from an EMBL/GenBank/DDBJ whole genome shotgun (WGS) entry which is preliminary data.</text>
</comment>
<dbReference type="InterPro" id="IPR014729">
    <property type="entry name" value="Rossmann-like_a/b/a_fold"/>
</dbReference>
<evidence type="ECO:0000256" key="8">
    <source>
        <dbReference type="ARBA" id="ARBA00022741"/>
    </source>
</evidence>
<evidence type="ECO:0000256" key="3">
    <source>
        <dbReference type="ARBA" id="ARBA00005201"/>
    </source>
</evidence>
<dbReference type="SMART" id="SM00904">
    <property type="entry name" value="Flavokinase"/>
    <property type="match status" value="1"/>
</dbReference>
<dbReference type="PANTHER" id="PTHR22749">
    <property type="entry name" value="RIBOFLAVIN KINASE/FMN ADENYLYLTRANSFERASE"/>
    <property type="match status" value="1"/>
</dbReference>
<dbReference type="SUPFAM" id="SSF82114">
    <property type="entry name" value="Riboflavin kinase-like"/>
    <property type="match status" value="1"/>
</dbReference>
<evidence type="ECO:0000256" key="1">
    <source>
        <dbReference type="ARBA" id="ARBA00002121"/>
    </source>
</evidence>
<dbReference type="SUPFAM" id="SSF52374">
    <property type="entry name" value="Nucleotidylyl transferase"/>
    <property type="match status" value="1"/>
</dbReference>
<comment type="function">
    <text evidence="1">Catalyzes the phosphorylation of riboflavin to FMN followed by the adenylation of FMN to FAD.</text>
</comment>
<evidence type="ECO:0000313" key="18">
    <source>
        <dbReference type="Proteomes" id="UP000036932"/>
    </source>
</evidence>
<keyword evidence="9 15" id="KW-0418">Kinase</keyword>
<dbReference type="PANTHER" id="PTHR22749:SF6">
    <property type="entry name" value="RIBOFLAVIN KINASE"/>
    <property type="match status" value="1"/>
</dbReference>
<dbReference type="GO" id="GO:0003919">
    <property type="term" value="F:FMN adenylyltransferase activity"/>
    <property type="evidence" value="ECO:0007669"/>
    <property type="project" value="UniProtKB-UniRule"/>
</dbReference>
<keyword evidence="12" id="KW-0511">Multifunctional enzyme</keyword>
<keyword evidence="6 15" id="KW-0808">Transferase</keyword>
<keyword evidence="7 15" id="KW-0548">Nucleotidyltransferase</keyword>
<name>A0A0M1P651_9BACL</name>
<keyword evidence="10 15" id="KW-0274">FAD</keyword>
<dbReference type="InterPro" id="IPR002606">
    <property type="entry name" value="Riboflavin_kinase_bac"/>
</dbReference>
<keyword evidence="8 15" id="KW-0547">Nucleotide-binding</keyword>
<evidence type="ECO:0000256" key="9">
    <source>
        <dbReference type="ARBA" id="ARBA00022777"/>
    </source>
</evidence>
<evidence type="ECO:0000256" key="5">
    <source>
        <dbReference type="ARBA" id="ARBA00022643"/>
    </source>
</evidence>
<dbReference type="Proteomes" id="UP000036932">
    <property type="component" value="Unassembled WGS sequence"/>
</dbReference>
<dbReference type="InterPro" id="IPR015864">
    <property type="entry name" value="FAD_synthase"/>
</dbReference>
<dbReference type="NCBIfam" id="NF004160">
    <property type="entry name" value="PRK05627.1-3"/>
    <property type="match status" value="1"/>
</dbReference>
<dbReference type="PIRSF" id="PIRSF004491">
    <property type="entry name" value="FAD_Synth"/>
    <property type="match status" value="1"/>
</dbReference>
<proteinExistence type="inferred from homology"/>
<dbReference type="InterPro" id="IPR015865">
    <property type="entry name" value="Riboflavin_kinase_bac/euk"/>
</dbReference>
<dbReference type="GO" id="GO:0008531">
    <property type="term" value="F:riboflavin kinase activity"/>
    <property type="evidence" value="ECO:0007669"/>
    <property type="project" value="UniProtKB-UniRule"/>
</dbReference>
<comment type="pathway">
    <text evidence="2 15">Cofactor biosynthesis; FAD biosynthesis; FAD from FMN: step 1/1.</text>
</comment>
<evidence type="ECO:0000313" key="17">
    <source>
        <dbReference type="EMBL" id="KOR89963.1"/>
    </source>
</evidence>
<keyword evidence="4 15" id="KW-0285">Flavoprotein</keyword>
<comment type="similarity">
    <text evidence="15">Belongs to the ribF family.</text>
</comment>